<evidence type="ECO:0000313" key="2">
    <source>
        <dbReference type="Proteomes" id="UP000799754"/>
    </source>
</evidence>
<protein>
    <submittedName>
        <fullName evidence="1">Uncharacterized protein</fullName>
    </submittedName>
</protein>
<sequence length="112" mass="12099">MATPIHRSAVPGCCCVTCHLVSEAAPHTCTSSPLHRSTLRKYARNCSKTLHGEVQVATCGISASPSLLQRRLQPHLHLASYGSDRANVDDPRAHEICNIALLRTTGITTSNR</sequence>
<keyword evidence="2" id="KW-1185">Reference proteome</keyword>
<gene>
    <name evidence="1" type="ORF">BU25DRAFT_123436</name>
</gene>
<dbReference type="EMBL" id="MU006727">
    <property type="protein sequence ID" value="KAF2625145.1"/>
    <property type="molecule type" value="Genomic_DNA"/>
</dbReference>
<comment type="caution">
    <text evidence="1">The sequence shown here is derived from an EMBL/GenBank/DDBJ whole genome shotgun (WGS) entry which is preliminary data.</text>
</comment>
<reference evidence="1" key="1">
    <citation type="journal article" date="2020" name="Stud. Mycol.">
        <title>101 Dothideomycetes genomes: a test case for predicting lifestyles and emergence of pathogens.</title>
        <authorList>
            <person name="Haridas S."/>
            <person name="Albert R."/>
            <person name="Binder M."/>
            <person name="Bloem J."/>
            <person name="Labutti K."/>
            <person name="Salamov A."/>
            <person name="Andreopoulos B."/>
            <person name="Baker S."/>
            <person name="Barry K."/>
            <person name="Bills G."/>
            <person name="Bluhm B."/>
            <person name="Cannon C."/>
            <person name="Castanera R."/>
            <person name="Culley D."/>
            <person name="Daum C."/>
            <person name="Ezra D."/>
            <person name="Gonzalez J."/>
            <person name="Henrissat B."/>
            <person name="Kuo A."/>
            <person name="Liang C."/>
            <person name="Lipzen A."/>
            <person name="Lutzoni F."/>
            <person name="Magnuson J."/>
            <person name="Mondo S."/>
            <person name="Nolan M."/>
            <person name="Ohm R."/>
            <person name="Pangilinan J."/>
            <person name="Park H.-J."/>
            <person name="Ramirez L."/>
            <person name="Alfaro M."/>
            <person name="Sun H."/>
            <person name="Tritt A."/>
            <person name="Yoshinaga Y."/>
            <person name="Zwiers L.-H."/>
            <person name="Turgeon B."/>
            <person name="Goodwin S."/>
            <person name="Spatafora J."/>
            <person name="Crous P."/>
            <person name="Grigoriev I."/>
        </authorList>
    </citation>
    <scope>NUCLEOTIDE SEQUENCE</scope>
    <source>
        <strain evidence="1">CBS 525.71</strain>
    </source>
</reference>
<dbReference type="Proteomes" id="UP000799754">
    <property type="component" value="Unassembled WGS sequence"/>
</dbReference>
<organism evidence="1 2">
    <name type="scientific">Macroventuria anomochaeta</name>
    <dbReference type="NCBI Taxonomy" id="301207"/>
    <lineage>
        <taxon>Eukaryota</taxon>
        <taxon>Fungi</taxon>
        <taxon>Dikarya</taxon>
        <taxon>Ascomycota</taxon>
        <taxon>Pezizomycotina</taxon>
        <taxon>Dothideomycetes</taxon>
        <taxon>Pleosporomycetidae</taxon>
        <taxon>Pleosporales</taxon>
        <taxon>Pleosporineae</taxon>
        <taxon>Didymellaceae</taxon>
        <taxon>Macroventuria</taxon>
    </lineage>
</organism>
<evidence type="ECO:0000313" key="1">
    <source>
        <dbReference type="EMBL" id="KAF2625145.1"/>
    </source>
</evidence>
<name>A0ACB6RT34_9PLEO</name>
<proteinExistence type="predicted"/>
<accession>A0ACB6RT34</accession>